<keyword evidence="1" id="KW-0812">Transmembrane</keyword>
<sequence length="88" mass="9474">MTVALFQSLAETLVKGMSPVLAVVVFFIVGYVIIGIPLQFTRGPGYRDAWGTVGGIFAALMYLTILFAVYPDFRGPAASHSPTQKIAH</sequence>
<feature type="transmembrane region" description="Helical" evidence="1">
    <location>
        <begin position="20"/>
        <end position="38"/>
    </location>
</feature>
<dbReference type="OrthoDB" id="9008384at2"/>
<dbReference type="Proteomes" id="UP000054770">
    <property type="component" value="Unassembled WGS sequence"/>
</dbReference>
<comment type="caution">
    <text evidence="2">The sequence shown here is derived from an EMBL/GenBank/DDBJ whole genome shotgun (WGS) entry which is preliminary data.</text>
</comment>
<evidence type="ECO:0000313" key="3">
    <source>
        <dbReference type="Proteomes" id="UP000054770"/>
    </source>
</evidence>
<dbReference type="AlphaFoldDB" id="A0A158L6V8"/>
<accession>A0A158L6V8</accession>
<evidence type="ECO:0000256" key="1">
    <source>
        <dbReference type="SAM" id="Phobius"/>
    </source>
</evidence>
<protein>
    <submittedName>
        <fullName evidence="2">Uncharacterized protein</fullName>
    </submittedName>
</protein>
<dbReference type="EMBL" id="FCON02000422">
    <property type="protein sequence ID" value="SAL88471.1"/>
    <property type="molecule type" value="Genomic_DNA"/>
</dbReference>
<keyword evidence="1" id="KW-1133">Transmembrane helix</keyword>
<keyword evidence="3" id="KW-1185">Reference proteome</keyword>
<reference evidence="2" key="1">
    <citation type="submission" date="2016-01" db="EMBL/GenBank/DDBJ databases">
        <authorList>
            <person name="Peeters C."/>
        </authorList>
    </citation>
    <scope>NUCLEOTIDE SEQUENCE [LARGE SCALE GENOMIC DNA]</scope>
    <source>
        <strain evidence="2">LMG 22940</strain>
    </source>
</reference>
<keyword evidence="1" id="KW-0472">Membrane</keyword>
<gene>
    <name evidence="2" type="ORF">AWB68_08786</name>
</gene>
<evidence type="ECO:0000313" key="2">
    <source>
        <dbReference type="EMBL" id="SAL88471.1"/>
    </source>
</evidence>
<organism evidence="2 3">
    <name type="scientific">Caballeronia choica</name>
    <dbReference type="NCBI Taxonomy" id="326476"/>
    <lineage>
        <taxon>Bacteria</taxon>
        <taxon>Pseudomonadati</taxon>
        <taxon>Pseudomonadota</taxon>
        <taxon>Betaproteobacteria</taxon>
        <taxon>Burkholderiales</taxon>
        <taxon>Burkholderiaceae</taxon>
        <taxon>Caballeronia</taxon>
    </lineage>
</organism>
<feature type="transmembrane region" description="Helical" evidence="1">
    <location>
        <begin position="50"/>
        <end position="70"/>
    </location>
</feature>
<proteinExistence type="predicted"/>
<name>A0A158L6V8_9BURK</name>